<dbReference type="SMART" id="SM01371">
    <property type="entry name" value="TFIIA"/>
    <property type="match status" value="1"/>
</dbReference>
<dbReference type="CDD" id="cd07976">
    <property type="entry name" value="TFIIA_alpha_beta_like"/>
    <property type="match status" value="2"/>
</dbReference>
<evidence type="ECO:0000256" key="5">
    <source>
        <dbReference type="ARBA" id="ARBA00023242"/>
    </source>
</evidence>
<dbReference type="EMBL" id="VTPC01090244">
    <property type="protein sequence ID" value="KAF2884025.1"/>
    <property type="molecule type" value="Genomic_DNA"/>
</dbReference>
<dbReference type="FunFam" id="2.30.18.10:FF:000002">
    <property type="entry name" value="Transcription initiation factor IIA subunit 1"/>
    <property type="match status" value="1"/>
</dbReference>
<dbReference type="SUPFAM" id="SSF50784">
    <property type="entry name" value="Transcription factor IIA (TFIIA), beta-barrel domain"/>
    <property type="match status" value="1"/>
</dbReference>
<evidence type="ECO:0000256" key="1">
    <source>
        <dbReference type="ARBA" id="ARBA00004123"/>
    </source>
</evidence>
<evidence type="ECO:0000313" key="8">
    <source>
        <dbReference type="Proteomes" id="UP000801492"/>
    </source>
</evidence>
<name>A0A8K0FXI6_IGNLU</name>
<organism evidence="7 8">
    <name type="scientific">Ignelater luminosus</name>
    <name type="common">Cucubano</name>
    <name type="synonym">Pyrophorus luminosus</name>
    <dbReference type="NCBI Taxonomy" id="2038154"/>
    <lineage>
        <taxon>Eukaryota</taxon>
        <taxon>Metazoa</taxon>
        <taxon>Ecdysozoa</taxon>
        <taxon>Arthropoda</taxon>
        <taxon>Hexapoda</taxon>
        <taxon>Insecta</taxon>
        <taxon>Pterygota</taxon>
        <taxon>Neoptera</taxon>
        <taxon>Endopterygota</taxon>
        <taxon>Coleoptera</taxon>
        <taxon>Polyphaga</taxon>
        <taxon>Elateriformia</taxon>
        <taxon>Elateroidea</taxon>
        <taxon>Elateridae</taxon>
        <taxon>Agrypninae</taxon>
        <taxon>Pyrophorini</taxon>
        <taxon>Ignelater</taxon>
    </lineage>
</organism>
<dbReference type="OrthoDB" id="6275927at2759"/>
<gene>
    <name evidence="7" type="ORF">ILUMI_22143</name>
</gene>
<dbReference type="Gene3D" id="2.30.18.10">
    <property type="entry name" value="Transcription factor IIA (TFIIA), beta-barrel domain"/>
    <property type="match status" value="1"/>
</dbReference>
<evidence type="ECO:0000256" key="4">
    <source>
        <dbReference type="ARBA" id="ARBA00023163"/>
    </source>
</evidence>
<evidence type="ECO:0000256" key="3">
    <source>
        <dbReference type="ARBA" id="ARBA00023015"/>
    </source>
</evidence>
<dbReference type="PANTHER" id="PTHR12694:SF8">
    <property type="entry name" value="TRANSCRIPTION INITIATION FACTOR IIA SUBUNIT 1"/>
    <property type="match status" value="1"/>
</dbReference>
<comment type="similarity">
    <text evidence="2">Belongs to the TFIIA subunit 1 family.</text>
</comment>
<keyword evidence="5" id="KW-0539">Nucleus</keyword>
<dbReference type="Proteomes" id="UP000801492">
    <property type="component" value="Unassembled WGS sequence"/>
</dbReference>
<dbReference type="GO" id="GO:0005672">
    <property type="term" value="C:transcription factor TFIIA complex"/>
    <property type="evidence" value="ECO:0007669"/>
    <property type="project" value="InterPro"/>
</dbReference>
<keyword evidence="4" id="KW-0804">Transcription</keyword>
<dbReference type="FunFam" id="1.10.287.100:FF:000001">
    <property type="entry name" value="Transcription initiation factor IIA subunit"/>
    <property type="match status" value="1"/>
</dbReference>
<accession>A0A8K0FXI6</accession>
<reference evidence="7" key="1">
    <citation type="submission" date="2019-08" db="EMBL/GenBank/DDBJ databases">
        <title>The genome of the North American firefly Photinus pyralis.</title>
        <authorList>
            <consortium name="Photinus pyralis genome working group"/>
            <person name="Fallon T.R."/>
            <person name="Sander Lower S.E."/>
            <person name="Weng J.-K."/>
        </authorList>
    </citation>
    <scope>NUCLEOTIDE SEQUENCE</scope>
    <source>
        <strain evidence="7">TRF0915ILg1</strain>
        <tissue evidence="7">Whole body</tissue>
    </source>
</reference>
<sequence>MASSLCKTTVFKVYQDVIEDVIQGVRELFLEDGVDEQVLQELKQTWEAKLLASKAVDSHTDLDTKQGIRKPGDVANGANGFPKPQQQTQVLKQVVGQVPPNNHVQTPIAQVVENKLVPIQITLPAQPGGDGAQRVLTIQVPSSALQGNQLHKVLTGPVITATMSLPQQVASSVLQQHVNAAFSSQQQAVTIGSIVSKTVIQNDGALDASSSEDEIEIELDLPEAGCSISTPGLTLQKLKCNKHRKRNSKMVQIDGAQDTSDDDDDASEDDEGSDEGDDDKDEDEQEMDEGGPEEEPLNSEDDVTDEDPSDLFDTENVVVCQYDKITRSRNKWKFHLKDGIMNLNGEDYVFQKANGDAEW</sequence>
<proteinExistence type="inferred from homology"/>
<dbReference type="AlphaFoldDB" id="A0A8K0FXI6"/>
<evidence type="ECO:0000256" key="2">
    <source>
        <dbReference type="ARBA" id="ARBA00010059"/>
    </source>
</evidence>
<evidence type="ECO:0000256" key="6">
    <source>
        <dbReference type="SAM" id="MobiDB-lite"/>
    </source>
</evidence>
<dbReference type="Gene3D" id="1.10.287.100">
    <property type="match status" value="1"/>
</dbReference>
<feature type="compositionally biased region" description="Basic and acidic residues" evidence="6">
    <location>
        <begin position="62"/>
        <end position="72"/>
    </location>
</feature>
<dbReference type="PANTHER" id="PTHR12694">
    <property type="entry name" value="TRANSCRIPTION INITIATION FACTOR IIA SUBUNIT 1"/>
    <property type="match status" value="1"/>
</dbReference>
<dbReference type="SUPFAM" id="SSF47396">
    <property type="entry name" value="Transcription factor IIA (TFIIA), alpha-helical domain"/>
    <property type="match status" value="1"/>
</dbReference>
<protein>
    <recommendedName>
        <fullName evidence="9">Transcription initiation factor IIA subunit 1</fullName>
    </recommendedName>
</protein>
<dbReference type="InterPro" id="IPR009088">
    <property type="entry name" value="TFIIA_b-brl"/>
</dbReference>
<keyword evidence="3" id="KW-0805">Transcription regulation</keyword>
<feature type="compositionally biased region" description="Acidic residues" evidence="6">
    <location>
        <begin position="259"/>
        <end position="313"/>
    </location>
</feature>
<keyword evidence="8" id="KW-1185">Reference proteome</keyword>
<dbReference type="Pfam" id="PF03153">
    <property type="entry name" value="TFIIA"/>
    <property type="match status" value="2"/>
</dbReference>
<comment type="caution">
    <text evidence="7">The sequence shown here is derived from an EMBL/GenBank/DDBJ whole genome shotgun (WGS) entry which is preliminary data.</text>
</comment>
<dbReference type="InterPro" id="IPR004855">
    <property type="entry name" value="TFIIA_asu/bsu"/>
</dbReference>
<comment type="subcellular location">
    <subcellularLocation>
        <location evidence="1">Nucleus</location>
    </subcellularLocation>
</comment>
<evidence type="ECO:0000313" key="7">
    <source>
        <dbReference type="EMBL" id="KAF2884025.1"/>
    </source>
</evidence>
<dbReference type="GO" id="GO:0006367">
    <property type="term" value="P:transcription initiation at RNA polymerase II promoter"/>
    <property type="evidence" value="ECO:0007669"/>
    <property type="project" value="InterPro"/>
</dbReference>
<feature type="region of interest" description="Disordered" evidence="6">
    <location>
        <begin position="62"/>
        <end position="83"/>
    </location>
</feature>
<evidence type="ECO:0008006" key="9">
    <source>
        <dbReference type="Google" id="ProtNLM"/>
    </source>
</evidence>
<feature type="region of interest" description="Disordered" evidence="6">
    <location>
        <begin position="246"/>
        <end position="315"/>
    </location>
</feature>